<gene>
    <name evidence="1" type="ORF">RLDS_24260</name>
</gene>
<keyword evidence="2" id="KW-1185">Reference proteome</keyword>
<dbReference type="EMBL" id="ATDP01000107">
    <property type="protein sequence ID" value="EQB11522.1"/>
    <property type="molecule type" value="Genomic_DNA"/>
</dbReference>
<accession>T0HER3</accession>
<proteinExistence type="predicted"/>
<comment type="caution">
    <text evidence="1">The sequence shown here is derived from an EMBL/GenBank/DDBJ whole genome shotgun (WGS) entry which is preliminary data.</text>
</comment>
<reference evidence="1 2" key="1">
    <citation type="journal article" date="2013" name="Genome Announc.">
        <title>Draft Genome Sequence of Sphingobium lactosutens Strain DS20T, Isolated from a Hexachlorocyclohexane Dumpsite.</title>
        <authorList>
            <person name="Kumar R."/>
            <person name="Dwivedi V."/>
            <person name="Negi V."/>
            <person name="Khurana J.P."/>
            <person name="Lal R."/>
        </authorList>
    </citation>
    <scope>NUCLEOTIDE SEQUENCE [LARGE SCALE GENOMIC DNA]</scope>
    <source>
        <strain evidence="1 2">DS20</strain>
    </source>
</reference>
<sequence>MRDDRDGWIADGMFHIVIPAKAGIHLFSTAHGL</sequence>
<evidence type="ECO:0000313" key="1">
    <source>
        <dbReference type="EMBL" id="EQB11522.1"/>
    </source>
</evidence>
<name>T0HER3_9SPHN</name>
<evidence type="ECO:0000313" key="2">
    <source>
        <dbReference type="Proteomes" id="UP000015531"/>
    </source>
</evidence>
<organism evidence="1 2">
    <name type="scientific">Sphingobium lactosutens DS20</name>
    <dbReference type="NCBI Taxonomy" id="1331060"/>
    <lineage>
        <taxon>Bacteria</taxon>
        <taxon>Pseudomonadati</taxon>
        <taxon>Pseudomonadota</taxon>
        <taxon>Alphaproteobacteria</taxon>
        <taxon>Sphingomonadales</taxon>
        <taxon>Sphingomonadaceae</taxon>
        <taxon>Sphingobium</taxon>
    </lineage>
</organism>
<dbReference type="Proteomes" id="UP000015531">
    <property type="component" value="Unassembled WGS sequence"/>
</dbReference>
<dbReference type="AlphaFoldDB" id="T0HER3"/>
<protein>
    <submittedName>
        <fullName evidence="1">Uncharacterized protein</fullName>
    </submittedName>
</protein>